<feature type="domain" description="Nucleoside transporter/FeoB GTPase Gate" evidence="2">
    <location>
        <begin position="146"/>
        <end position="245"/>
    </location>
</feature>
<feature type="transmembrane region" description="Helical" evidence="1">
    <location>
        <begin position="248"/>
        <end position="267"/>
    </location>
</feature>
<evidence type="ECO:0000313" key="4">
    <source>
        <dbReference type="Proteomes" id="UP000031563"/>
    </source>
</evidence>
<keyword evidence="1" id="KW-0812">Transmembrane</keyword>
<evidence type="ECO:0000313" key="3">
    <source>
        <dbReference type="EMBL" id="KKB39827.1"/>
    </source>
</evidence>
<gene>
    <name evidence="3" type="ORF">QY95_02044</name>
</gene>
<feature type="transmembrane region" description="Helical" evidence="1">
    <location>
        <begin position="438"/>
        <end position="460"/>
    </location>
</feature>
<feature type="transmembrane region" description="Helical" evidence="1">
    <location>
        <begin position="20"/>
        <end position="38"/>
    </location>
</feature>
<feature type="transmembrane region" description="Helical" evidence="1">
    <location>
        <begin position="327"/>
        <end position="349"/>
    </location>
</feature>
<evidence type="ECO:0000259" key="2">
    <source>
        <dbReference type="Pfam" id="PF07670"/>
    </source>
</evidence>
<reference evidence="3" key="1">
    <citation type="submission" date="2015-02" db="EMBL/GenBank/DDBJ databases">
        <title>Genome Assembly of Bacillaceae bacterium MTCC 8252.</title>
        <authorList>
            <person name="Verma A."/>
            <person name="Khatri I."/>
            <person name="Mual P."/>
            <person name="Subramanian S."/>
            <person name="Krishnamurthi S."/>
        </authorList>
    </citation>
    <scope>NUCLEOTIDE SEQUENCE [LARGE SCALE GENOMIC DNA]</scope>
    <source>
        <strain evidence="3">MTCC 8252</strain>
    </source>
</reference>
<name>A0A0F5I3W3_BACTR</name>
<dbReference type="AlphaFoldDB" id="A0A0F5I3W3"/>
<accession>A0A0F5I3W3</accession>
<feature type="transmembrane region" description="Helical" evidence="1">
    <location>
        <begin position="402"/>
        <end position="426"/>
    </location>
</feature>
<dbReference type="Pfam" id="PF07670">
    <property type="entry name" value="Gate"/>
    <property type="match status" value="1"/>
</dbReference>
<dbReference type="Proteomes" id="UP000031563">
    <property type="component" value="Unassembled WGS sequence"/>
</dbReference>
<keyword evidence="4" id="KW-1185">Reference proteome</keyword>
<feature type="transmembrane region" description="Helical" evidence="1">
    <location>
        <begin position="99"/>
        <end position="123"/>
    </location>
</feature>
<feature type="transmembrane region" description="Helical" evidence="1">
    <location>
        <begin position="67"/>
        <end position="87"/>
    </location>
</feature>
<keyword evidence="1" id="KW-1133">Transmembrane helix</keyword>
<dbReference type="OrthoDB" id="1633380at2"/>
<dbReference type="EMBL" id="JWIR02000037">
    <property type="protein sequence ID" value="KKB39827.1"/>
    <property type="molecule type" value="Genomic_DNA"/>
</dbReference>
<feature type="transmembrane region" description="Helical" evidence="1">
    <location>
        <begin position="221"/>
        <end position="242"/>
    </location>
</feature>
<dbReference type="InterPro" id="IPR011642">
    <property type="entry name" value="Gate_dom"/>
</dbReference>
<comment type="caution">
    <text evidence="3">The sequence shown here is derived from an EMBL/GenBank/DDBJ whole genome shotgun (WGS) entry which is preliminary data.</text>
</comment>
<dbReference type="RefSeq" id="WP_082090157.1">
    <property type="nucleotide sequence ID" value="NZ_JWIR02000037.1"/>
</dbReference>
<feature type="transmembrane region" description="Helical" evidence="1">
    <location>
        <begin position="150"/>
        <end position="174"/>
    </location>
</feature>
<sequence length="461" mass="50036">MKTSLDLTAKSTNASTADHINYWKFIIPSFIGALLFLVPVKYDGAITIGVGIMASFVQSAVGDYLPGFIVLMLGVSAGLSAITLLLKPRFIMENRMLHTLFHVGPVGLAMRAAGFLIGLLTILEAGPEFIWSRATGGVVLYDLAPVLMTWFLFAGLLLPLLVEFGLMEFIGALVQKFMRPLFTLPGRSSIDCLASWMGAGTVGVLVTTKQYDQGYYTKREAAVISTTFSIASVAFSLVVANIVGIGHLFVPFYLTVAAACVIAALIMPRIPPLSRKPDTYYEPVGQQIDESIPEGVSNLKWGWQQALETANKAKSPKKLFLNGLETVLDIWFGLIPLVMSLGAAALIIAEFTPVFQIISAPLVPVLEWLQLPEAGAAAQTMLIGFADMFLPPVVGGGIESELTRFVVAGISLTQLIYMSEIGILILRSNIPLNFFELFVIFIERTIITLPVIVVIAHLFIF</sequence>
<keyword evidence="1" id="KW-0472">Membrane</keyword>
<proteinExistence type="predicted"/>
<protein>
    <submittedName>
        <fullName evidence="3">Arginine uptake transporter</fullName>
    </submittedName>
</protein>
<organism evidence="3 4">
    <name type="scientific">Bacillus thermotolerans</name>
    <name type="common">Quasibacillus thermotolerans</name>
    <dbReference type="NCBI Taxonomy" id="1221996"/>
    <lineage>
        <taxon>Bacteria</taxon>
        <taxon>Bacillati</taxon>
        <taxon>Bacillota</taxon>
        <taxon>Bacilli</taxon>
        <taxon>Bacillales</taxon>
        <taxon>Bacillaceae</taxon>
        <taxon>Bacillus</taxon>
    </lineage>
</organism>
<feature type="transmembrane region" description="Helical" evidence="1">
    <location>
        <begin position="369"/>
        <end position="390"/>
    </location>
</feature>
<dbReference type="STRING" id="1221996.QY95_02044"/>
<evidence type="ECO:0000256" key="1">
    <source>
        <dbReference type="SAM" id="Phobius"/>
    </source>
</evidence>